<dbReference type="PANTHER" id="PTHR16219:SF1">
    <property type="entry name" value="HAUS AUGMIN-LIKE COMPLEX SUBUNIT 4"/>
    <property type="match status" value="1"/>
</dbReference>
<dbReference type="PANTHER" id="PTHR16219">
    <property type="entry name" value="AUGMIN SUBUNIT 4 FAMILY MEMBER"/>
    <property type="match status" value="1"/>
</dbReference>
<dbReference type="GO" id="GO:0070652">
    <property type="term" value="C:HAUS complex"/>
    <property type="evidence" value="ECO:0007669"/>
    <property type="project" value="InterPro"/>
</dbReference>
<dbReference type="Pfam" id="PF14735">
    <property type="entry name" value="HAUS4"/>
    <property type="match status" value="2"/>
</dbReference>
<dbReference type="Gramene" id="OMERI02G00750.2">
    <property type="protein sequence ID" value="OMERI02G00750.2"/>
    <property type="gene ID" value="OMERI02G00750"/>
</dbReference>
<protein>
    <submittedName>
        <fullName evidence="1">Uncharacterized protein</fullName>
    </submittedName>
</protein>
<reference evidence="1" key="1">
    <citation type="submission" date="2015-04" db="UniProtKB">
        <authorList>
            <consortium name="EnsemblPlants"/>
        </authorList>
    </citation>
    <scope>IDENTIFICATION</scope>
</reference>
<sequence>MSKAAAAASLPPPPPEVAHLVDQLQRHHLAPDASLLSISAHSDLLQAREEVASERARYLEALPVEPGVGGVPDRFLGITSEYLYQVQQEQPAMTVDMVDYQRTLAREIEARLEAKCDALADLFAMDERDSSSISQISSARLPERVKLIIEEIEKEEALLLDDLASMDRKFAEHYNDDLKKTWLIKRCRTMNAKLSYLEHHLLRDTYTKETVPALHRIRKYLVEATKEASNSYTEAVSRLREYQGVDPHFDAIARQYHEIVKKLEGMQWTIHQVEMDLKPHHDHAGV</sequence>
<dbReference type="eggNOG" id="ENOG502QQ47">
    <property type="taxonomic scope" value="Eukaryota"/>
</dbReference>
<evidence type="ECO:0000313" key="2">
    <source>
        <dbReference type="Proteomes" id="UP000008021"/>
    </source>
</evidence>
<dbReference type="AlphaFoldDB" id="A0A0E0CDY9"/>
<name>A0A0E0CDY9_9ORYZ</name>
<dbReference type="Proteomes" id="UP000008021">
    <property type="component" value="Chromosome 2"/>
</dbReference>
<reference evidence="1" key="2">
    <citation type="submission" date="2018-05" db="EMBL/GenBank/DDBJ databases">
        <title>OmerRS3 (Oryza meridionalis Reference Sequence Version 3).</title>
        <authorList>
            <person name="Zhang J."/>
            <person name="Kudrna D."/>
            <person name="Lee S."/>
            <person name="Talag J."/>
            <person name="Welchert J."/>
            <person name="Wing R.A."/>
        </authorList>
    </citation>
    <scope>NUCLEOTIDE SEQUENCE [LARGE SCALE GENOMIC DNA]</scope>
    <source>
        <strain evidence="1">cv. OR44</strain>
    </source>
</reference>
<organism evidence="1">
    <name type="scientific">Oryza meridionalis</name>
    <dbReference type="NCBI Taxonomy" id="40149"/>
    <lineage>
        <taxon>Eukaryota</taxon>
        <taxon>Viridiplantae</taxon>
        <taxon>Streptophyta</taxon>
        <taxon>Embryophyta</taxon>
        <taxon>Tracheophyta</taxon>
        <taxon>Spermatophyta</taxon>
        <taxon>Magnoliopsida</taxon>
        <taxon>Liliopsida</taxon>
        <taxon>Poales</taxon>
        <taxon>Poaceae</taxon>
        <taxon>BOP clade</taxon>
        <taxon>Oryzoideae</taxon>
        <taxon>Oryzeae</taxon>
        <taxon>Oryzinae</taxon>
        <taxon>Oryza</taxon>
    </lineage>
</organism>
<evidence type="ECO:0000313" key="1">
    <source>
        <dbReference type="EnsemblPlants" id="OMERI02G00750.2"/>
    </source>
</evidence>
<keyword evidence="2" id="KW-1185">Reference proteome</keyword>
<dbReference type="HOGENOM" id="CLU_036252_0_0_1"/>
<dbReference type="GO" id="GO:0051225">
    <property type="term" value="P:spindle assembly"/>
    <property type="evidence" value="ECO:0007669"/>
    <property type="project" value="InterPro"/>
</dbReference>
<dbReference type="InterPro" id="IPR029327">
    <property type="entry name" value="HAUS4"/>
</dbReference>
<proteinExistence type="predicted"/>
<accession>A0A0E0CDY9</accession>
<dbReference type="GO" id="GO:0051011">
    <property type="term" value="F:microtubule minus-end binding"/>
    <property type="evidence" value="ECO:0007669"/>
    <property type="project" value="TreeGrafter"/>
</dbReference>
<dbReference type="EnsemblPlants" id="OMERI02G00750.2">
    <property type="protein sequence ID" value="OMERI02G00750.2"/>
    <property type="gene ID" value="OMERI02G00750"/>
</dbReference>